<dbReference type="eggNOG" id="KOG0156">
    <property type="taxonomic scope" value="Eukaryota"/>
</dbReference>
<dbReference type="GO" id="GO:0004497">
    <property type="term" value="F:monooxygenase activity"/>
    <property type="evidence" value="ECO:0007669"/>
    <property type="project" value="InterPro"/>
</dbReference>
<keyword evidence="2 5" id="KW-0479">Metal-binding</keyword>
<dbReference type="GO" id="GO:0016705">
    <property type="term" value="F:oxidoreductase activity, acting on paired donors, with incorporation or reduction of molecular oxygen"/>
    <property type="evidence" value="ECO:0007669"/>
    <property type="project" value="InterPro"/>
</dbReference>
<protein>
    <submittedName>
        <fullName evidence="7">Cytochrome P450</fullName>
    </submittedName>
</protein>
<organism evidence="7 8">
    <name type="scientific">Sphaerulina musiva (strain SO2202)</name>
    <name type="common">Poplar stem canker fungus</name>
    <name type="synonym">Septoria musiva</name>
    <dbReference type="NCBI Taxonomy" id="692275"/>
    <lineage>
        <taxon>Eukaryota</taxon>
        <taxon>Fungi</taxon>
        <taxon>Dikarya</taxon>
        <taxon>Ascomycota</taxon>
        <taxon>Pezizomycotina</taxon>
        <taxon>Dothideomycetes</taxon>
        <taxon>Dothideomycetidae</taxon>
        <taxon>Mycosphaerellales</taxon>
        <taxon>Mycosphaerellaceae</taxon>
        <taxon>Sphaerulina</taxon>
    </lineage>
</organism>
<dbReference type="HOGENOM" id="CLU_001570_2_1_1"/>
<feature type="compositionally biased region" description="Basic residues" evidence="6">
    <location>
        <begin position="430"/>
        <end position="441"/>
    </location>
</feature>
<evidence type="ECO:0000256" key="5">
    <source>
        <dbReference type="PIRSR" id="PIRSR602401-1"/>
    </source>
</evidence>
<dbReference type="RefSeq" id="XP_016756091.1">
    <property type="nucleotide sequence ID" value="XM_016910071.1"/>
</dbReference>
<dbReference type="Gene3D" id="1.10.630.10">
    <property type="entry name" value="Cytochrome P450"/>
    <property type="match status" value="1"/>
</dbReference>
<dbReference type="InterPro" id="IPR002401">
    <property type="entry name" value="Cyt_P450_E_grp-I"/>
</dbReference>
<accession>M3C7V7</accession>
<keyword evidence="8" id="KW-1185">Reference proteome</keyword>
<reference evidence="7 8" key="1">
    <citation type="journal article" date="2012" name="PLoS Pathog.">
        <title>Diverse lifestyles and strategies of plant pathogenesis encoded in the genomes of eighteen Dothideomycetes fungi.</title>
        <authorList>
            <person name="Ohm R.A."/>
            <person name="Feau N."/>
            <person name="Henrissat B."/>
            <person name="Schoch C.L."/>
            <person name="Horwitz B.A."/>
            <person name="Barry K.W."/>
            <person name="Condon B.J."/>
            <person name="Copeland A.C."/>
            <person name="Dhillon B."/>
            <person name="Glaser F."/>
            <person name="Hesse C.N."/>
            <person name="Kosti I."/>
            <person name="LaButti K."/>
            <person name="Lindquist E.A."/>
            <person name="Lucas S."/>
            <person name="Salamov A.A."/>
            <person name="Bradshaw R.E."/>
            <person name="Ciuffetti L."/>
            <person name="Hamelin R.C."/>
            <person name="Kema G.H.J."/>
            <person name="Lawrence C."/>
            <person name="Scott J.A."/>
            <person name="Spatafora J.W."/>
            <person name="Turgeon B.G."/>
            <person name="de Wit P.J.G.M."/>
            <person name="Zhong S."/>
            <person name="Goodwin S.B."/>
            <person name="Grigoriev I.V."/>
        </authorList>
    </citation>
    <scope>NUCLEOTIDE SEQUENCE [LARGE SCALE GENOMIC DNA]</scope>
    <source>
        <strain evidence="7 8">SO2202</strain>
    </source>
</reference>
<keyword evidence="5" id="KW-0349">Heme</keyword>
<comment type="similarity">
    <text evidence="1">Belongs to the cytochrome P450 family.</text>
</comment>
<dbReference type="GO" id="GO:0020037">
    <property type="term" value="F:heme binding"/>
    <property type="evidence" value="ECO:0007669"/>
    <property type="project" value="InterPro"/>
</dbReference>
<dbReference type="STRING" id="692275.M3C7V7"/>
<keyword evidence="3" id="KW-0560">Oxidoreductase</keyword>
<dbReference type="SUPFAM" id="SSF48264">
    <property type="entry name" value="Cytochrome P450"/>
    <property type="match status" value="1"/>
</dbReference>
<dbReference type="PANTHER" id="PTHR46300">
    <property type="entry name" value="P450, PUTATIVE (EUROFUNG)-RELATED-RELATED"/>
    <property type="match status" value="1"/>
</dbReference>
<dbReference type="Proteomes" id="UP000016931">
    <property type="component" value="Unassembled WGS sequence"/>
</dbReference>
<feature type="binding site" description="axial binding residue" evidence="5">
    <location>
        <position position="451"/>
    </location>
    <ligand>
        <name>heme</name>
        <dbReference type="ChEBI" id="CHEBI:30413"/>
    </ligand>
    <ligandPart>
        <name>Fe</name>
        <dbReference type="ChEBI" id="CHEBI:18248"/>
    </ligandPart>
</feature>
<dbReference type="PRINTS" id="PR00385">
    <property type="entry name" value="P450"/>
</dbReference>
<dbReference type="Pfam" id="PF00067">
    <property type="entry name" value="p450"/>
    <property type="match status" value="1"/>
</dbReference>
<evidence type="ECO:0000256" key="2">
    <source>
        <dbReference type="ARBA" id="ARBA00022723"/>
    </source>
</evidence>
<dbReference type="PRINTS" id="PR00463">
    <property type="entry name" value="EP450I"/>
</dbReference>
<dbReference type="PANTHER" id="PTHR46300:SF4">
    <property type="entry name" value="CYTOCHROME P450 98A3"/>
    <property type="match status" value="1"/>
</dbReference>
<feature type="region of interest" description="Disordered" evidence="6">
    <location>
        <begin position="407"/>
        <end position="446"/>
    </location>
</feature>
<name>M3C7V7_SPHMS</name>
<dbReference type="GeneID" id="27907208"/>
<evidence type="ECO:0000256" key="1">
    <source>
        <dbReference type="ARBA" id="ARBA00010617"/>
    </source>
</evidence>
<keyword evidence="4 5" id="KW-0408">Iron</keyword>
<evidence type="ECO:0000313" key="8">
    <source>
        <dbReference type="Proteomes" id="UP000016931"/>
    </source>
</evidence>
<dbReference type="GO" id="GO:0005506">
    <property type="term" value="F:iron ion binding"/>
    <property type="evidence" value="ECO:0007669"/>
    <property type="project" value="InterPro"/>
</dbReference>
<dbReference type="OMA" id="IHRHPRD"/>
<feature type="compositionally biased region" description="Basic and acidic residues" evidence="6">
    <location>
        <begin position="407"/>
        <end position="417"/>
    </location>
</feature>
<evidence type="ECO:0000256" key="6">
    <source>
        <dbReference type="SAM" id="MobiDB-lite"/>
    </source>
</evidence>
<sequence length="548" mass="62814">MIYTLSTSLLSLAFAGLLLLAARSYLSVLCLRRNLPPGPFPLPIFGNFFLTRRSRPWIHWETLSQQYNSPLITLWQGSRPFIVCNDAWTASELFEKRAPIYSSRPHLIMMGDLLDISDANQVCLVYGDKWRLHRKLTHSVVGSQAVRKYRKFQGDEGKILLRDLLERPDDYVMAIERYSVSTASFIGWGRRIDKMNDYVAQRALDFMEGVNFIIPGQFLMEAFPWLYSLPWFLNPIPRLVKKTSRKVHRYFYELSKEAAAQTNSEKTTESFAHSLVTAQVQNGISDTEIAQLTANLIGGGVDTTSSTLISLILALATFPEAQRTAHKELDRVVGRNRMPDWEDEAHLPYISAIVSEVLRWRTVTVLGGLPHAPIQDDVYMGYHIPKDTWIVGNIWAIHRHPRDYPDPDGFRPERFLPDDDEDENHNNNNKWKRPHPSKKGHSAFGWGRRQCSGQPLAEQGLFIATARLLWAFEVRPGIDREGGGKEVELDIFAFTASENQRPVPFSARFLCRGENEEDKGRMRERILVEAEKARRELERFDGESALRV</sequence>
<dbReference type="InterPro" id="IPR001128">
    <property type="entry name" value="Cyt_P450"/>
</dbReference>
<evidence type="ECO:0000256" key="4">
    <source>
        <dbReference type="ARBA" id="ARBA00023004"/>
    </source>
</evidence>
<dbReference type="CDD" id="cd11065">
    <property type="entry name" value="CYP64-like"/>
    <property type="match status" value="1"/>
</dbReference>
<dbReference type="InterPro" id="IPR036396">
    <property type="entry name" value="Cyt_P450_sf"/>
</dbReference>
<evidence type="ECO:0000313" key="7">
    <source>
        <dbReference type="EMBL" id="EMF07970.1"/>
    </source>
</evidence>
<dbReference type="OrthoDB" id="2789670at2759"/>
<gene>
    <name evidence="7" type="ORF">SEPMUDRAFT_74589</name>
</gene>
<dbReference type="AlphaFoldDB" id="M3C7V7"/>
<dbReference type="EMBL" id="KB456272">
    <property type="protein sequence ID" value="EMF07970.1"/>
    <property type="molecule type" value="Genomic_DNA"/>
</dbReference>
<comment type="cofactor">
    <cofactor evidence="5">
        <name>heme</name>
        <dbReference type="ChEBI" id="CHEBI:30413"/>
    </cofactor>
</comment>
<proteinExistence type="inferred from homology"/>
<evidence type="ECO:0000256" key="3">
    <source>
        <dbReference type="ARBA" id="ARBA00023002"/>
    </source>
</evidence>
<dbReference type="InterPro" id="IPR050364">
    <property type="entry name" value="Cytochrome_P450_fung"/>
</dbReference>